<dbReference type="RefSeq" id="XP_069206487.1">
    <property type="nucleotide sequence ID" value="XM_069356646.1"/>
</dbReference>
<dbReference type="GeneID" id="95989292"/>
<dbReference type="Proteomes" id="UP001565368">
    <property type="component" value="Unassembled WGS sequence"/>
</dbReference>
<evidence type="ECO:0000313" key="1">
    <source>
        <dbReference type="EMBL" id="KAL1406543.1"/>
    </source>
</evidence>
<sequence>MASSSRVDTKAEVSADLYYARHTSHPGYARFHRYEDADYIRTYVDLCLAKIPGLAVADILSTELADILHLLGEAKEYLWWRVAVGPQTDRVHRFKRHSDALEYIVLVIDDAAALPSAQLVVAKAGIQKRIRSHEEALKKGLKYLEAQREDQRVGGTLPLYSAKPVAR</sequence>
<comment type="caution">
    <text evidence="1">The sequence shown here is derived from an EMBL/GenBank/DDBJ whole genome shotgun (WGS) entry which is preliminary data.</text>
</comment>
<organism evidence="1 2">
    <name type="scientific">Vanrija albida</name>
    <dbReference type="NCBI Taxonomy" id="181172"/>
    <lineage>
        <taxon>Eukaryota</taxon>
        <taxon>Fungi</taxon>
        <taxon>Dikarya</taxon>
        <taxon>Basidiomycota</taxon>
        <taxon>Agaricomycotina</taxon>
        <taxon>Tremellomycetes</taxon>
        <taxon>Trichosporonales</taxon>
        <taxon>Trichosporonaceae</taxon>
        <taxon>Vanrija</taxon>
    </lineage>
</organism>
<evidence type="ECO:0000313" key="2">
    <source>
        <dbReference type="Proteomes" id="UP001565368"/>
    </source>
</evidence>
<reference evidence="1 2" key="1">
    <citation type="submission" date="2023-08" db="EMBL/GenBank/DDBJ databases">
        <title>Annotated Genome Sequence of Vanrija albida AlHP1.</title>
        <authorList>
            <person name="Herzog R."/>
        </authorList>
    </citation>
    <scope>NUCLEOTIDE SEQUENCE [LARGE SCALE GENOMIC DNA]</scope>
    <source>
        <strain evidence="1 2">AlHP1</strain>
    </source>
</reference>
<keyword evidence="2" id="KW-1185">Reference proteome</keyword>
<accession>A0ABR3PVU4</accession>
<gene>
    <name evidence="1" type="ORF">Q8F55_008249</name>
</gene>
<dbReference type="EMBL" id="JBBXJM010000006">
    <property type="protein sequence ID" value="KAL1406543.1"/>
    <property type="molecule type" value="Genomic_DNA"/>
</dbReference>
<name>A0ABR3PVU4_9TREE</name>
<proteinExistence type="predicted"/>
<protein>
    <submittedName>
        <fullName evidence="1">Uncharacterized protein</fullName>
    </submittedName>
</protein>